<dbReference type="Gene3D" id="3.10.10.10">
    <property type="entry name" value="HIV Type 1 Reverse Transcriptase, subunit A, domain 1"/>
    <property type="match status" value="1"/>
</dbReference>
<evidence type="ECO:0000313" key="2">
    <source>
        <dbReference type="EMBL" id="KAJ9544475.1"/>
    </source>
</evidence>
<accession>A0AA38WA41</accession>
<name>A0AA38WA41_9ASTR</name>
<comment type="caution">
    <text evidence="2">The sequence shown here is derived from an EMBL/GenBank/DDBJ whole genome shotgun (WGS) entry which is preliminary data.</text>
</comment>
<protein>
    <recommendedName>
        <fullName evidence="1">Reverse transcriptase domain-containing protein</fullName>
    </recommendedName>
</protein>
<reference evidence="2" key="1">
    <citation type="submission" date="2023-03" db="EMBL/GenBank/DDBJ databases">
        <title>Chromosome-scale reference genome and RAD-based genetic map of yellow starthistle (Centaurea solstitialis) reveal putative structural variation and QTLs associated with invader traits.</title>
        <authorList>
            <person name="Reatini B."/>
            <person name="Cang F.A."/>
            <person name="Jiang Q."/>
            <person name="Mckibben M.T.W."/>
            <person name="Barker M.S."/>
            <person name="Rieseberg L.H."/>
            <person name="Dlugosch K.M."/>
        </authorList>
    </citation>
    <scope>NUCLEOTIDE SEQUENCE</scope>
    <source>
        <strain evidence="2">CAN-66</strain>
        <tissue evidence="2">Leaf</tissue>
    </source>
</reference>
<dbReference type="Proteomes" id="UP001172457">
    <property type="component" value="Chromosome 6"/>
</dbReference>
<dbReference type="EMBL" id="JARYMX010000006">
    <property type="protein sequence ID" value="KAJ9544475.1"/>
    <property type="molecule type" value="Genomic_DNA"/>
</dbReference>
<dbReference type="CDD" id="cd01647">
    <property type="entry name" value="RT_LTR"/>
    <property type="match status" value="1"/>
</dbReference>
<dbReference type="InterPro" id="IPR000477">
    <property type="entry name" value="RT_dom"/>
</dbReference>
<dbReference type="AlphaFoldDB" id="A0AA38WA41"/>
<gene>
    <name evidence="2" type="ORF">OSB04_024182</name>
</gene>
<dbReference type="InterPro" id="IPR043502">
    <property type="entry name" value="DNA/RNA_pol_sf"/>
</dbReference>
<dbReference type="InterPro" id="IPR051320">
    <property type="entry name" value="Viral_Replic_Matur_Polypro"/>
</dbReference>
<dbReference type="PANTHER" id="PTHR33064">
    <property type="entry name" value="POL PROTEIN"/>
    <property type="match status" value="1"/>
</dbReference>
<organism evidence="2 3">
    <name type="scientific">Centaurea solstitialis</name>
    <name type="common">yellow star-thistle</name>
    <dbReference type="NCBI Taxonomy" id="347529"/>
    <lineage>
        <taxon>Eukaryota</taxon>
        <taxon>Viridiplantae</taxon>
        <taxon>Streptophyta</taxon>
        <taxon>Embryophyta</taxon>
        <taxon>Tracheophyta</taxon>
        <taxon>Spermatophyta</taxon>
        <taxon>Magnoliopsida</taxon>
        <taxon>eudicotyledons</taxon>
        <taxon>Gunneridae</taxon>
        <taxon>Pentapetalae</taxon>
        <taxon>asterids</taxon>
        <taxon>campanulids</taxon>
        <taxon>Asterales</taxon>
        <taxon>Asteraceae</taxon>
        <taxon>Carduoideae</taxon>
        <taxon>Cardueae</taxon>
        <taxon>Centaureinae</taxon>
        <taxon>Centaurea</taxon>
    </lineage>
</organism>
<feature type="domain" description="Reverse transcriptase" evidence="1">
    <location>
        <begin position="106"/>
        <end position="190"/>
    </location>
</feature>
<dbReference type="Pfam" id="PF00078">
    <property type="entry name" value="RVT_1"/>
    <property type="match status" value="1"/>
</dbReference>
<dbReference type="SUPFAM" id="SSF56672">
    <property type="entry name" value="DNA/RNA polymerases"/>
    <property type="match status" value="1"/>
</dbReference>
<dbReference type="Gene3D" id="3.30.70.270">
    <property type="match status" value="2"/>
</dbReference>
<proteinExistence type="predicted"/>
<evidence type="ECO:0000259" key="1">
    <source>
        <dbReference type="Pfam" id="PF00078"/>
    </source>
</evidence>
<sequence length="282" mass="32814">MSKVEALKKKIELVEKQKNGLAWLDYSADAHIVQAQMCFMGLIGEELEEEDQSQMTKNIEPTNLDRGDFKMHIFKLLKLGVIRKSDSPHRSAAFIVRNHYQIVRGKSQMVINYKRVNDNTVDDAYNIPHKTVLINQIQNCKIFSKFDLKCGFWQVKMHPNNIKWTAFTCPEGHFEWLVMHLGLKTLLVFFKKKWKTFLTSIAVFFFKDYIDFLGVNIGEGKIKLQPHNAQKALDFLDKLEDLKQLQKFLGVINYARPFIKNLGKIAGPLYAKTSPNWQKKFN</sequence>
<keyword evidence="3" id="KW-1185">Reference proteome</keyword>
<evidence type="ECO:0000313" key="3">
    <source>
        <dbReference type="Proteomes" id="UP001172457"/>
    </source>
</evidence>
<dbReference type="InterPro" id="IPR043128">
    <property type="entry name" value="Rev_trsase/Diguanyl_cyclase"/>
</dbReference>
<dbReference type="PANTHER" id="PTHR33064:SF37">
    <property type="entry name" value="RIBONUCLEASE H"/>
    <property type="match status" value="1"/>
</dbReference>